<dbReference type="FunFam" id="3.40.50.720:FF:000203">
    <property type="entry name" value="D-3-phosphoglycerate dehydrogenase (SerA)"/>
    <property type="match status" value="1"/>
</dbReference>
<dbReference type="PANTHER" id="PTHR10996">
    <property type="entry name" value="2-HYDROXYACID DEHYDROGENASE-RELATED"/>
    <property type="match status" value="1"/>
</dbReference>
<gene>
    <name evidence="7" type="ORF">COA71_08460</name>
</gene>
<reference evidence="8" key="1">
    <citation type="submission" date="2017-08" db="EMBL/GenBank/DDBJ databases">
        <title>A dynamic microbial community with high functional redundancy inhabits the cold, oxic subseafloor aquifer.</title>
        <authorList>
            <person name="Tully B.J."/>
            <person name="Wheat C.G."/>
            <person name="Glazer B.T."/>
            <person name="Huber J.A."/>
        </authorList>
    </citation>
    <scope>NUCLEOTIDE SEQUENCE [LARGE SCALE GENOMIC DNA]</scope>
</reference>
<keyword evidence="3" id="KW-0520">NAD</keyword>
<name>A0A2A5CDW8_9GAMM</name>
<dbReference type="InterPro" id="IPR006139">
    <property type="entry name" value="D-isomer_2_OHA_DH_cat_dom"/>
</dbReference>
<dbReference type="GO" id="GO:0051287">
    <property type="term" value="F:NAD binding"/>
    <property type="evidence" value="ECO:0007669"/>
    <property type="project" value="InterPro"/>
</dbReference>
<evidence type="ECO:0000313" key="7">
    <source>
        <dbReference type="EMBL" id="PCJ41576.1"/>
    </source>
</evidence>
<dbReference type="Pfam" id="PF00389">
    <property type="entry name" value="2-Hacid_dh"/>
    <property type="match status" value="1"/>
</dbReference>
<sequence length="321" mass="34273">MREIRPKVLVTRQLPEAVEARLSSTYDVTLNADNKTLSKKQLSAAMAEYDALVPTVSDQIDAHILQTPGRQVRIIANVGVGYSNIDTDTARVEGIAVSNTPDVLTDATADIALLLILAATRHTYAAEKKLRENRWSDFSLVDGLGSSVQGKVLGIIGMGRIGQATARRARLGLGMNVIFYNRSTITGLDFEATQVGAIDEVMTSADVISIHAPGGGSSPLVNAGHIAKLKPTAYLINTARGDCIDQTALIEALSSNRIAGAGLDVFTEEPHIPDVLRKLDNVTLLPHIGSATLEVRTAMGMLAVDNLDAFFSAETMPCRIV</sequence>
<dbReference type="InterPro" id="IPR029752">
    <property type="entry name" value="D-isomer_DH_CS1"/>
</dbReference>
<feature type="domain" description="D-isomer specific 2-hydroxyacid dehydrogenase NAD-binding" evidence="6">
    <location>
        <begin position="114"/>
        <end position="289"/>
    </location>
</feature>
<evidence type="ECO:0000259" key="5">
    <source>
        <dbReference type="Pfam" id="PF00389"/>
    </source>
</evidence>
<dbReference type="InterPro" id="IPR036291">
    <property type="entry name" value="NAD(P)-bd_dom_sf"/>
</dbReference>
<keyword evidence="2 4" id="KW-0560">Oxidoreductase</keyword>
<evidence type="ECO:0000259" key="6">
    <source>
        <dbReference type="Pfam" id="PF02826"/>
    </source>
</evidence>
<dbReference type="PROSITE" id="PS00065">
    <property type="entry name" value="D_2_HYDROXYACID_DH_1"/>
    <property type="match status" value="1"/>
</dbReference>
<dbReference type="PANTHER" id="PTHR10996:SF283">
    <property type="entry name" value="GLYOXYLATE_HYDROXYPYRUVATE REDUCTASE B"/>
    <property type="match status" value="1"/>
</dbReference>
<organism evidence="7 8">
    <name type="scientific">SAR86 cluster bacterium</name>
    <dbReference type="NCBI Taxonomy" id="2030880"/>
    <lineage>
        <taxon>Bacteria</taxon>
        <taxon>Pseudomonadati</taxon>
        <taxon>Pseudomonadota</taxon>
        <taxon>Gammaproteobacteria</taxon>
        <taxon>SAR86 cluster</taxon>
    </lineage>
</organism>
<evidence type="ECO:0000256" key="1">
    <source>
        <dbReference type="ARBA" id="ARBA00005854"/>
    </source>
</evidence>
<dbReference type="InterPro" id="IPR006140">
    <property type="entry name" value="D-isomer_DH_NAD-bd"/>
</dbReference>
<dbReference type="GO" id="GO:0030267">
    <property type="term" value="F:glyoxylate reductase (NADPH) activity"/>
    <property type="evidence" value="ECO:0007669"/>
    <property type="project" value="TreeGrafter"/>
</dbReference>
<dbReference type="GO" id="GO:0005829">
    <property type="term" value="C:cytosol"/>
    <property type="evidence" value="ECO:0007669"/>
    <property type="project" value="TreeGrafter"/>
</dbReference>
<comment type="similarity">
    <text evidence="1 4">Belongs to the D-isomer specific 2-hydroxyacid dehydrogenase family.</text>
</comment>
<dbReference type="CDD" id="cd05301">
    <property type="entry name" value="GDH"/>
    <property type="match status" value="1"/>
</dbReference>
<protein>
    <submittedName>
        <fullName evidence="7">D-glycerate dehydrogenase</fullName>
    </submittedName>
</protein>
<evidence type="ECO:0000256" key="4">
    <source>
        <dbReference type="RuleBase" id="RU003719"/>
    </source>
</evidence>
<dbReference type="SUPFAM" id="SSF51735">
    <property type="entry name" value="NAD(P)-binding Rossmann-fold domains"/>
    <property type="match status" value="1"/>
</dbReference>
<evidence type="ECO:0000256" key="3">
    <source>
        <dbReference type="ARBA" id="ARBA00023027"/>
    </source>
</evidence>
<dbReference type="SUPFAM" id="SSF52283">
    <property type="entry name" value="Formate/glycerate dehydrogenase catalytic domain-like"/>
    <property type="match status" value="1"/>
</dbReference>
<dbReference type="GO" id="GO:0016618">
    <property type="term" value="F:hydroxypyruvate reductase [NAD(P)H] activity"/>
    <property type="evidence" value="ECO:0007669"/>
    <property type="project" value="TreeGrafter"/>
</dbReference>
<evidence type="ECO:0000313" key="8">
    <source>
        <dbReference type="Proteomes" id="UP000228987"/>
    </source>
</evidence>
<dbReference type="InterPro" id="IPR050223">
    <property type="entry name" value="D-isomer_2-hydroxyacid_DH"/>
</dbReference>
<comment type="caution">
    <text evidence="7">The sequence shown here is derived from an EMBL/GenBank/DDBJ whole genome shotgun (WGS) entry which is preliminary data.</text>
</comment>
<dbReference type="Gene3D" id="3.40.50.720">
    <property type="entry name" value="NAD(P)-binding Rossmann-like Domain"/>
    <property type="match status" value="2"/>
</dbReference>
<dbReference type="Proteomes" id="UP000228987">
    <property type="component" value="Unassembled WGS sequence"/>
</dbReference>
<proteinExistence type="inferred from homology"/>
<feature type="domain" description="D-isomer specific 2-hydroxyacid dehydrogenase catalytic" evidence="5">
    <location>
        <begin position="8"/>
        <end position="317"/>
    </location>
</feature>
<dbReference type="EMBL" id="NVWI01000005">
    <property type="protein sequence ID" value="PCJ41576.1"/>
    <property type="molecule type" value="Genomic_DNA"/>
</dbReference>
<dbReference type="Pfam" id="PF02826">
    <property type="entry name" value="2-Hacid_dh_C"/>
    <property type="match status" value="1"/>
</dbReference>
<dbReference type="AlphaFoldDB" id="A0A2A5CDW8"/>
<accession>A0A2A5CDW8</accession>
<evidence type="ECO:0000256" key="2">
    <source>
        <dbReference type="ARBA" id="ARBA00023002"/>
    </source>
</evidence>